<evidence type="ECO:0000313" key="2">
    <source>
        <dbReference type="EMBL" id="SVC32030.1"/>
    </source>
</evidence>
<gene>
    <name evidence="2" type="ORF">METZ01_LOCUS284884</name>
</gene>
<feature type="non-terminal residue" evidence="2">
    <location>
        <position position="91"/>
    </location>
</feature>
<accession>A0A382L5S9</accession>
<protein>
    <submittedName>
        <fullName evidence="2">Uncharacterized protein</fullName>
    </submittedName>
</protein>
<feature type="region of interest" description="Disordered" evidence="1">
    <location>
        <begin position="26"/>
        <end position="58"/>
    </location>
</feature>
<sequence length="91" mass="10516">MDHLRIVGELLEISLLDAKKLGVNTDHQIRRENHRQKPNQQNSKRHQKRPKTKPLRRPATLIWRIGHGETLRSEQALASGKARLFANPMLA</sequence>
<reference evidence="2" key="1">
    <citation type="submission" date="2018-05" db="EMBL/GenBank/DDBJ databases">
        <authorList>
            <person name="Lanie J.A."/>
            <person name="Ng W.-L."/>
            <person name="Kazmierczak K.M."/>
            <person name="Andrzejewski T.M."/>
            <person name="Davidsen T.M."/>
            <person name="Wayne K.J."/>
            <person name="Tettelin H."/>
            <person name="Glass J.I."/>
            <person name="Rusch D."/>
            <person name="Podicherti R."/>
            <person name="Tsui H.-C.T."/>
            <person name="Winkler M.E."/>
        </authorList>
    </citation>
    <scope>NUCLEOTIDE SEQUENCE</scope>
</reference>
<dbReference type="AlphaFoldDB" id="A0A382L5S9"/>
<feature type="compositionally biased region" description="Basic residues" evidence="1">
    <location>
        <begin position="32"/>
        <end position="56"/>
    </location>
</feature>
<organism evidence="2">
    <name type="scientific">marine metagenome</name>
    <dbReference type="NCBI Taxonomy" id="408172"/>
    <lineage>
        <taxon>unclassified sequences</taxon>
        <taxon>metagenomes</taxon>
        <taxon>ecological metagenomes</taxon>
    </lineage>
</organism>
<name>A0A382L5S9_9ZZZZ</name>
<proteinExistence type="predicted"/>
<dbReference type="EMBL" id="UINC01084939">
    <property type="protein sequence ID" value="SVC32030.1"/>
    <property type="molecule type" value="Genomic_DNA"/>
</dbReference>
<evidence type="ECO:0000256" key="1">
    <source>
        <dbReference type="SAM" id="MobiDB-lite"/>
    </source>
</evidence>